<sequence length="144" mass="16255">MAADRERAPRGLEQPIQAAFHEICGPIIVLVWVKGFIPGSRSNADLLDLDCYDLECSLRIASRSQSLQLANKHSAYARPSCSTDLRRITLEESKPSIRFSIVDNLPKTYETELQECHILRLRPFSRSPRANESALRGDCDENNL</sequence>
<gene>
    <name evidence="1" type="ORF">A0H81_05006</name>
</gene>
<accession>A0A1C7MFA8</accession>
<name>A0A1C7MFA8_GRIFR</name>
<evidence type="ECO:0000313" key="2">
    <source>
        <dbReference type="Proteomes" id="UP000092993"/>
    </source>
</evidence>
<dbReference type="Proteomes" id="UP000092993">
    <property type="component" value="Unassembled WGS sequence"/>
</dbReference>
<keyword evidence="2" id="KW-1185">Reference proteome</keyword>
<dbReference type="EMBL" id="LUGG01000004">
    <property type="protein sequence ID" value="OBZ75129.1"/>
    <property type="molecule type" value="Genomic_DNA"/>
</dbReference>
<reference evidence="1 2" key="1">
    <citation type="submission" date="2016-03" db="EMBL/GenBank/DDBJ databases">
        <title>Whole genome sequencing of Grifola frondosa 9006-11.</title>
        <authorList>
            <person name="Min B."/>
            <person name="Park H."/>
            <person name="Kim J.-G."/>
            <person name="Cho H."/>
            <person name="Oh Y.-L."/>
            <person name="Kong W.-S."/>
            <person name="Choi I.-G."/>
        </authorList>
    </citation>
    <scope>NUCLEOTIDE SEQUENCE [LARGE SCALE GENOMIC DNA]</scope>
    <source>
        <strain evidence="1 2">9006-11</strain>
    </source>
</reference>
<dbReference type="AlphaFoldDB" id="A0A1C7MFA8"/>
<organism evidence="1 2">
    <name type="scientific">Grifola frondosa</name>
    <name type="common">Maitake</name>
    <name type="synonym">Polyporus frondosus</name>
    <dbReference type="NCBI Taxonomy" id="5627"/>
    <lineage>
        <taxon>Eukaryota</taxon>
        <taxon>Fungi</taxon>
        <taxon>Dikarya</taxon>
        <taxon>Basidiomycota</taxon>
        <taxon>Agaricomycotina</taxon>
        <taxon>Agaricomycetes</taxon>
        <taxon>Polyporales</taxon>
        <taxon>Grifolaceae</taxon>
        <taxon>Grifola</taxon>
    </lineage>
</organism>
<comment type="caution">
    <text evidence="1">The sequence shown here is derived from an EMBL/GenBank/DDBJ whole genome shotgun (WGS) entry which is preliminary data.</text>
</comment>
<proteinExistence type="predicted"/>
<protein>
    <submittedName>
        <fullName evidence="1">Uncharacterized protein</fullName>
    </submittedName>
</protein>
<evidence type="ECO:0000313" key="1">
    <source>
        <dbReference type="EMBL" id="OBZ75129.1"/>
    </source>
</evidence>